<dbReference type="InterPro" id="IPR045584">
    <property type="entry name" value="Pilin-like"/>
</dbReference>
<dbReference type="PROSITE" id="PS00409">
    <property type="entry name" value="PROKAR_NTER_METHYL"/>
    <property type="match status" value="1"/>
</dbReference>
<dbReference type="InterPro" id="IPR012902">
    <property type="entry name" value="N_methyl_site"/>
</dbReference>
<evidence type="ECO:0000313" key="3">
    <source>
        <dbReference type="Proteomes" id="UP000182517"/>
    </source>
</evidence>
<sequence>MMISSRLRKSRGFTLIELIISIVVVSIALGGVLLAINYTVTHSADPMLQHQALAIAESYLEEILLKPFADPDGIDTESTRALFDDVDDYNGLSDNGARDQTDTAINGLHNYTVDVTVASTALNGIGDTNSKKITVTVRHSTGINMSLSGYRTSY</sequence>
<dbReference type="NCBIfam" id="TIGR02532">
    <property type="entry name" value="IV_pilin_GFxxxE"/>
    <property type="match status" value="1"/>
</dbReference>
<reference evidence="2 3" key="1">
    <citation type="journal article" date="2017" name="Genome Announc.">
        <title>Complete Genome Sequences of Two Acetylene-Fermenting Pelobacter acetylenicus Strains.</title>
        <authorList>
            <person name="Sutton J.M."/>
            <person name="Baesman S.M."/>
            <person name="Fierst J.L."/>
            <person name="Poret-Peterson A.T."/>
            <person name="Oremland R.S."/>
            <person name="Dunlap D.S."/>
            <person name="Akob D.M."/>
        </authorList>
    </citation>
    <scope>NUCLEOTIDE SEQUENCE [LARGE SCALE GENOMIC DNA]</scope>
    <source>
        <strain evidence="2 3">SFB93</strain>
    </source>
</reference>
<name>A0A1L3GPM1_9BACT</name>
<keyword evidence="1" id="KW-0472">Membrane</keyword>
<dbReference type="STRING" id="1842532.A7E78_08470"/>
<proteinExistence type="predicted"/>
<evidence type="ECO:0000256" key="1">
    <source>
        <dbReference type="SAM" id="Phobius"/>
    </source>
</evidence>
<dbReference type="Pfam" id="PF07963">
    <property type="entry name" value="N_methyl"/>
    <property type="match status" value="1"/>
</dbReference>
<gene>
    <name evidence="2" type="ORF">A7E78_08470</name>
</gene>
<accession>A0A1L3GPM1</accession>
<dbReference type="Proteomes" id="UP000182517">
    <property type="component" value="Chromosome"/>
</dbReference>
<dbReference type="KEGG" id="pef:A7E78_08470"/>
<feature type="transmembrane region" description="Helical" evidence="1">
    <location>
        <begin position="12"/>
        <end position="36"/>
    </location>
</feature>
<dbReference type="SUPFAM" id="SSF54523">
    <property type="entry name" value="Pili subunits"/>
    <property type="match status" value="1"/>
</dbReference>
<dbReference type="EMBL" id="CP015519">
    <property type="protein sequence ID" value="APG27864.1"/>
    <property type="molecule type" value="Genomic_DNA"/>
</dbReference>
<keyword evidence="1" id="KW-0812">Transmembrane</keyword>
<evidence type="ECO:0000313" key="2">
    <source>
        <dbReference type="EMBL" id="APG27864.1"/>
    </source>
</evidence>
<dbReference type="AlphaFoldDB" id="A0A1L3GPM1"/>
<keyword evidence="3" id="KW-1185">Reference proteome</keyword>
<protein>
    <submittedName>
        <fullName evidence="2">Pilus assembly protein MshD</fullName>
    </submittedName>
</protein>
<keyword evidence="1" id="KW-1133">Transmembrane helix</keyword>
<dbReference type="RefSeq" id="WP_072283828.1">
    <property type="nucleotide sequence ID" value="NZ_CP015519.1"/>
</dbReference>
<organism evidence="2 3">
    <name type="scientific">Syntrophotalea acetylenivorans</name>
    <dbReference type="NCBI Taxonomy" id="1842532"/>
    <lineage>
        <taxon>Bacteria</taxon>
        <taxon>Pseudomonadati</taxon>
        <taxon>Thermodesulfobacteriota</taxon>
        <taxon>Desulfuromonadia</taxon>
        <taxon>Desulfuromonadales</taxon>
        <taxon>Syntrophotaleaceae</taxon>
        <taxon>Syntrophotalea</taxon>
    </lineage>
</organism>